<dbReference type="AlphaFoldDB" id="A0A1Y1Z0Q8"/>
<dbReference type="InterPro" id="IPR036038">
    <property type="entry name" value="Aminotransferase-like"/>
</dbReference>
<dbReference type="GO" id="GO:0009099">
    <property type="term" value="P:L-valine biosynthetic process"/>
    <property type="evidence" value="ECO:0007669"/>
    <property type="project" value="TreeGrafter"/>
</dbReference>
<evidence type="ECO:0000313" key="9">
    <source>
        <dbReference type="Proteomes" id="UP000193498"/>
    </source>
</evidence>
<evidence type="ECO:0000256" key="7">
    <source>
        <dbReference type="ARBA" id="ARBA00023304"/>
    </source>
</evidence>
<organism evidence="8 9">
    <name type="scientific">Basidiobolus meristosporus CBS 931.73</name>
    <dbReference type="NCBI Taxonomy" id="1314790"/>
    <lineage>
        <taxon>Eukaryota</taxon>
        <taxon>Fungi</taxon>
        <taxon>Fungi incertae sedis</taxon>
        <taxon>Zoopagomycota</taxon>
        <taxon>Entomophthoromycotina</taxon>
        <taxon>Basidiobolomycetes</taxon>
        <taxon>Basidiobolales</taxon>
        <taxon>Basidiobolaceae</taxon>
        <taxon>Basidiobolus</taxon>
    </lineage>
</organism>
<proteinExistence type="inferred from homology"/>
<evidence type="ECO:0000256" key="4">
    <source>
        <dbReference type="ARBA" id="ARBA00022605"/>
    </source>
</evidence>
<keyword evidence="9" id="KW-1185">Reference proteome</keyword>
<reference evidence="8 9" key="1">
    <citation type="submission" date="2016-07" db="EMBL/GenBank/DDBJ databases">
        <title>Pervasive Adenine N6-methylation of Active Genes in Fungi.</title>
        <authorList>
            <consortium name="DOE Joint Genome Institute"/>
            <person name="Mondo S.J."/>
            <person name="Dannebaum R.O."/>
            <person name="Kuo R.C."/>
            <person name="Labutti K."/>
            <person name="Haridas S."/>
            <person name="Kuo A."/>
            <person name="Salamov A."/>
            <person name="Ahrendt S.R."/>
            <person name="Lipzen A."/>
            <person name="Sullivan W."/>
            <person name="Andreopoulos W.B."/>
            <person name="Clum A."/>
            <person name="Lindquist E."/>
            <person name="Daum C."/>
            <person name="Ramamoorthy G.K."/>
            <person name="Gryganskyi A."/>
            <person name="Culley D."/>
            <person name="Magnuson J.K."/>
            <person name="James T.Y."/>
            <person name="O'Malley M.A."/>
            <person name="Stajich J.E."/>
            <person name="Spatafora J.W."/>
            <person name="Visel A."/>
            <person name="Grigoriev I.V."/>
        </authorList>
    </citation>
    <scope>NUCLEOTIDE SEQUENCE [LARGE SCALE GENOMIC DNA]</scope>
    <source>
        <strain evidence="8 9">CBS 931.73</strain>
    </source>
</reference>
<evidence type="ECO:0000256" key="1">
    <source>
        <dbReference type="ARBA" id="ARBA00001933"/>
    </source>
</evidence>
<keyword evidence="4" id="KW-0028">Amino-acid biosynthesis</keyword>
<keyword evidence="3 8" id="KW-0032">Aminotransferase</keyword>
<protein>
    <submittedName>
        <fullName evidence="8">D-aminoacid aminotransferase-like PLP-dependent enzyme</fullName>
    </submittedName>
</protein>
<dbReference type="GO" id="GO:0004084">
    <property type="term" value="F:branched-chain-amino-acid transaminase activity"/>
    <property type="evidence" value="ECO:0007669"/>
    <property type="project" value="InterPro"/>
</dbReference>
<dbReference type="InterPro" id="IPR001544">
    <property type="entry name" value="Aminotrans_IV"/>
</dbReference>
<dbReference type="InterPro" id="IPR043131">
    <property type="entry name" value="BCAT-like_N"/>
</dbReference>
<dbReference type="Gene3D" id="3.30.470.10">
    <property type="match status" value="1"/>
</dbReference>
<comment type="similarity">
    <text evidence="2">Belongs to the class-IV pyridoxal-phosphate-dependent aminotransferase family.</text>
</comment>
<name>A0A1Y1Z0Q8_9FUNG</name>
<keyword evidence="7" id="KW-0100">Branched-chain amino acid biosynthesis</keyword>
<dbReference type="STRING" id="1314790.A0A1Y1Z0Q8"/>
<dbReference type="Gene3D" id="3.20.10.10">
    <property type="entry name" value="D-amino Acid Aminotransferase, subunit A, domain 2"/>
    <property type="match status" value="1"/>
</dbReference>
<dbReference type="GO" id="GO:0005739">
    <property type="term" value="C:mitochondrion"/>
    <property type="evidence" value="ECO:0007669"/>
    <property type="project" value="TreeGrafter"/>
</dbReference>
<dbReference type="Proteomes" id="UP000193498">
    <property type="component" value="Unassembled WGS sequence"/>
</dbReference>
<dbReference type="OrthoDB" id="1732691at2759"/>
<dbReference type="PANTHER" id="PTHR11825">
    <property type="entry name" value="SUBGROUP IIII AMINOTRANSFERASE"/>
    <property type="match status" value="1"/>
</dbReference>
<sequence>MLLGSELRKLPNDNPKELVPNQELVFGYTFTDNMLMCFEGIKAYKDKQGYQRVDRMYQRARSYRHQVDPVGTRLSMYIRPTVIRTSEFIGVGPNDRAILFVICCSVGSYYKSGFKAVSLQATTDRARAWPGGTGDSKIGANYAPGILPQISAVKEGYHQNLWLCGENDQFVEMGTMNCFVFPKNEQGDTELVPPPPNGSILPGVTRDSILGLAREFKVSDREITMSEIVKAQEEGRLIEMLGIACVPLDPNSQADPVTRRLNDTSLTIQHGEIEHPCTEKGRHSC</sequence>
<evidence type="ECO:0000256" key="6">
    <source>
        <dbReference type="ARBA" id="ARBA00022898"/>
    </source>
</evidence>
<evidence type="ECO:0000256" key="5">
    <source>
        <dbReference type="ARBA" id="ARBA00022679"/>
    </source>
</evidence>
<dbReference type="InterPro" id="IPR005786">
    <property type="entry name" value="B_amino_transII"/>
</dbReference>
<comment type="cofactor">
    <cofactor evidence="1">
        <name>pyridoxal 5'-phosphate</name>
        <dbReference type="ChEBI" id="CHEBI:597326"/>
    </cofactor>
</comment>
<dbReference type="InterPro" id="IPR043132">
    <property type="entry name" value="BCAT-like_C"/>
</dbReference>
<evidence type="ECO:0000313" key="8">
    <source>
        <dbReference type="EMBL" id="ORY03878.1"/>
    </source>
</evidence>
<comment type="caution">
    <text evidence="8">The sequence shown here is derived from an EMBL/GenBank/DDBJ whole genome shotgun (WGS) entry which is preliminary data.</text>
</comment>
<dbReference type="InParanoid" id="A0A1Y1Z0Q8"/>
<dbReference type="PANTHER" id="PTHR11825:SF44">
    <property type="entry name" value="BRANCHED-CHAIN-AMINO-ACID AMINOTRANSFERASE"/>
    <property type="match status" value="1"/>
</dbReference>
<dbReference type="EMBL" id="MCFE01000041">
    <property type="protein sequence ID" value="ORY03878.1"/>
    <property type="molecule type" value="Genomic_DNA"/>
</dbReference>
<keyword evidence="5 8" id="KW-0808">Transferase</keyword>
<dbReference type="GO" id="GO:0009098">
    <property type="term" value="P:L-leucine biosynthetic process"/>
    <property type="evidence" value="ECO:0007669"/>
    <property type="project" value="TreeGrafter"/>
</dbReference>
<gene>
    <name evidence="8" type="ORF">K493DRAFT_328370</name>
</gene>
<keyword evidence="6" id="KW-0663">Pyridoxal phosphate</keyword>
<evidence type="ECO:0000256" key="2">
    <source>
        <dbReference type="ARBA" id="ARBA00009320"/>
    </source>
</evidence>
<dbReference type="SUPFAM" id="SSF56752">
    <property type="entry name" value="D-aminoacid aminotransferase-like PLP-dependent enzymes"/>
    <property type="match status" value="1"/>
</dbReference>
<dbReference type="Pfam" id="PF01063">
    <property type="entry name" value="Aminotran_4"/>
    <property type="match status" value="1"/>
</dbReference>
<evidence type="ECO:0000256" key="3">
    <source>
        <dbReference type="ARBA" id="ARBA00022576"/>
    </source>
</evidence>
<accession>A0A1Y1Z0Q8</accession>